<name>C6XDD5_METGS</name>
<organism evidence="2 3">
    <name type="scientific">Methylovorus glucosotrophus (strain SIP3-4)</name>
    <dbReference type="NCBI Taxonomy" id="582744"/>
    <lineage>
        <taxon>Bacteria</taxon>
        <taxon>Pseudomonadati</taxon>
        <taxon>Pseudomonadota</taxon>
        <taxon>Betaproteobacteria</taxon>
        <taxon>Nitrosomonadales</taxon>
        <taxon>Methylophilaceae</taxon>
        <taxon>Methylovorus</taxon>
    </lineage>
</organism>
<gene>
    <name evidence="2" type="ordered locus">Msip34_1314</name>
</gene>
<dbReference type="eggNOG" id="COG1633">
    <property type="taxonomic scope" value="Bacteria"/>
</dbReference>
<sequence length="151" mass="16968">MDNKEVISTLNDLIEISKDGEEGFRNAAENVEVTPLKEYFLDRSQQVATSVHELQDLVRTLGGQPETESSVSGALHRRWLDFKTALTSNDTVAVLNETERGEDVALAKYKKAIEKELPPTVRNVVQRQLEGVQRNHDRVKQLRDAARAEVG</sequence>
<evidence type="ECO:0000259" key="1">
    <source>
        <dbReference type="Pfam" id="PF09537"/>
    </source>
</evidence>
<dbReference type="SUPFAM" id="SSF47240">
    <property type="entry name" value="Ferritin-like"/>
    <property type="match status" value="1"/>
</dbReference>
<dbReference type="KEGG" id="mei:Msip34_1314"/>
<keyword evidence="3" id="KW-1185">Reference proteome</keyword>
<accession>C6XDD5</accession>
<dbReference type="Proteomes" id="UP000002743">
    <property type="component" value="Chromosome"/>
</dbReference>
<dbReference type="RefSeq" id="WP_013442177.1">
    <property type="nucleotide sequence ID" value="NC_012969.1"/>
</dbReference>
<proteinExistence type="predicted"/>
<dbReference type="InterPro" id="IPR011971">
    <property type="entry name" value="CHP02284"/>
</dbReference>
<dbReference type="InterPro" id="IPR012347">
    <property type="entry name" value="Ferritin-like"/>
</dbReference>
<dbReference type="STRING" id="582744.Msip34_1314"/>
<protein>
    <submittedName>
        <fullName evidence="2">NAD-dependent aldehyde dehydrogenase</fullName>
    </submittedName>
</protein>
<reference evidence="2 3" key="2">
    <citation type="journal article" date="2011" name="J. Bacteriol.">
        <title>Genomes of three methylotrophs from a single niche uncover genetic and metabolic divergence of Methylophilaceae.</title>
        <authorList>
            <person name="Lapidus A."/>
            <person name="Clum A."/>
            <person name="Labutti K."/>
            <person name="Kaluzhnaya M.G."/>
            <person name="Lim S."/>
            <person name="Beck D.A."/>
            <person name="Glavina Del Rio T."/>
            <person name="Nolan M."/>
            <person name="Mavromatis K."/>
            <person name="Huntemann M."/>
            <person name="Lucas S."/>
            <person name="Lidstrom M.E."/>
            <person name="Ivanova N."/>
            <person name="Chistoserdova L."/>
        </authorList>
    </citation>
    <scope>NUCLEOTIDE SEQUENCE [LARGE SCALE GENOMIC DNA]</scope>
    <source>
        <strain evidence="2 3">SIP3-4</strain>
    </source>
</reference>
<dbReference type="HOGENOM" id="CLU_114531_0_0_4"/>
<dbReference type="NCBIfam" id="TIGR02284">
    <property type="entry name" value="PA2169 family four-helix-bundle protein"/>
    <property type="match status" value="1"/>
</dbReference>
<dbReference type="Pfam" id="PF09537">
    <property type="entry name" value="DUF2383"/>
    <property type="match status" value="1"/>
</dbReference>
<dbReference type="EMBL" id="CP001674">
    <property type="protein sequence ID" value="ACT50560.1"/>
    <property type="molecule type" value="Genomic_DNA"/>
</dbReference>
<feature type="domain" description="DUF2383" evidence="1">
    <location>
        <begin position="5"/>
        <end position="115"/>
    </location>
</feature>
<dbReference type="PIRSF" id="PIRSF029477">
    <property type="entry name" value="UCP029477"/>
    <property type="match status" value="1"/>
</dbReference>
<dbReference type="Gene3D" id="1.20.1260.10">
    <property type="match status" value="1"/>
</dbReference>
<dbReference type="InterPro" id="IPR009078">
    <property type="entry name" value="Ferritin-like_SF"/>
</dbReference>
<evidence type="ECO:0000313" key="2">
    <source>
        <dbReference type="EMBL" id="ACT50560.1"/>
    </source>
</evidence>
<dbReference type="AlphaFoldDB" id="C6XDD5"/>
<dbReference type="InterPro" id="IPR019052">
    <property type="entry name" value="DUF2383"/>
</dbReference>
<reference evidence="3" key="1">
    <citation type="submission" date="2009-07" db="EMBL/GenBank/DDBJ databases">
        <title>Complete sequence of chromosome of Methylovorus sp. SIP3-4.</title>
        <authorList>
            <person name="Lucas S."/>
            <person name="Copeland A."/>
            <person name="Lapidus A."/>
            <person name="Glavina del Rio T."/>
            <person name="Tice H."/>
            <person name="Bruce D."/>
            <person name="Goodwin L."/>
            <person name="Pitluck S."/>
            <person name="Clum A."/>
            <person name="Larimer F."/>
            <person name="Land M."/>
            <person name="Hauser L."/>
            <person name="Kyrpides N."/>
            <person name="Mikhailova N."/>
            <person name="Kayluzhnaya M."/>
            <person name="Chistoserdova L."/>
        </authorList>
    </citation>
    <scope>NUCLEOTIDE SEQUENCE [LARGE SCALE GENOMIC DNA]</scope>
    <source>
        <strain evidence="3">SIP3-4</strain>
    </source>
</reference>
<evidence type="ECO:0000313" key="3">
    <source>
        <dbReference type="Proteomes" id="UP000002743"/>
    </source>
</evidence>
<dbReference type="OrthoDB" id="282393at2"/>
<dbReference type="InterPro" id="IPR016920">
    <property type="entry name" value="UCP029477"/>
</dbReference>